<comment type="caution">
    <text evidence="2">The sequence shown here is derived from an EMBL/GenBank/DDBJ whole genome shotgun (WGS) entry which is preliminary data.</text>
</comment>
<dbReference type="Gene3D" id="3.40.91.80">
    <property type="match status" value="1"/>
</dbReference>
<proteinExistence type="predicted"/>
<feature type="domain" description="Restriction endonuclease type II EcoRII C-terminal" evidence="1">
    <location>
        <begin position="234"/>
        <end position="404"/>
    </location>
</feature>
<keyword evidence="2" id="KW-0540">Nuclease</keyword>
<dbReference type="InterPro" id="IPR011335">
    <property type="entry name" value="Restrct_endonuc-II-like"/>
</dbReference>
<evidence type="ECO:0000313" key="3">
    <source>
        <dbReference type="Proteomes" id="UP001558101"/>
    </source>
</evidence>
<reference evidence="2 3" key="1">
    <citation type="submission" date="2024-07" db="EMBL/GenBank/DDBJ databases">
        <title>Genomes of novel Serratia strains from suburban soil.</title>
        <authorList>
            <person name="Markert E.X."/>
            <person name="Severe K."/>
            <person name="Severe L."/>
            <person name="Twing K.I."/>
            <person name="Ward L.M."/>
        </authorList>
    </citation>
    <scope>NUCLEOTIDE SEQUENCE [LARGE SCALE GENOMIC DNA]</scope>
    <source>
        <strain evidence="2 3">3C-UT</strain>
    </source>
</reference>
<keyword evidence="2" id="KW-0255">Endonuclease</keyword>
<keyword evidence="3" id="KW-1185">Reference proteome</keyword>
<dbReference type="RefSeq" id="WP_368454007.1">
    <property type="nucleotide sequence ID" value="NZ_JBFQXQ010000002.1"/>
</dbReference>
<dbReference type="Pfam" id="PF09019">
    <property type="entry name" value="EcoRII-C"/>
    <property type="match status" value="1"/>
</dbReference>
<dbReference type="GO" id="GO:0004519">
    <property type="term" value="F:endonuclease activity"/>
    <property type="evidence" value="ECO:0007669"/>
    <property type="project" value="UniProtKB-KW"/>
</dbReference>
<dbReference type="Proteomes" id="UP001558101">
    <property type="component" value="Unassembled WGS sequence"/>
</dbReference>
<dbReference type="EMBL" id="JBFQXQ010000002">
    <property type="protein sequence ID" value="MEX3173821.1"/>
    <property type="molecule type" value="Genomic_DNA"/>
</dbReference>
<sequence length="413" mass="47326">MNQILRDIFYVAAGKHLSAVDADSSRSNQHEIGGLVKVGFGEVLGKPGKTETFEFACKMVYFNDEMEDPLIVDDRVTWYDSRRRSPTRSPEYRLYYHDNYVTELLQEGDFFLIALQENSTLLMCFSPAGTNIEAQLRNLFGLTGELNESFQSSKIGNKKLLLPVQMLLEQLGVTFEPGQEGDEELLAFLLERYPNGLPKSNEFSELARSRKPAAPLEDPDDALMIWLTEEEHLFRTYERHLVRARLLQGFGDDGCDVDAFVAFSLSVQNRRKSRVGFAFENHLSHLFKLHGLQFEKGSSKNTTENRSKPDFLFPSFKAYLDDNFPEEKLFLLGAKTTCKDRWRQVLAEGDRVTTKYLVTIQPSISVNQLFEMKNKSLQLIVPLPIWETYPEGSQQQLTSIYSFINKIKSHNNV</sequence>
<accession>A0ABV3UJR5</accession>
<dbReference type="InterPro" id="IPR015109">
    <property type="entry name" value="Restrct_endonuc_II_EcoRII_C"/>
</dbReference>
<dbReference type="InterPro" id="IPR038365">
    <property type="entry name" value="EcoRII_C_sf"/>
</dbReference>
<dbReference type="SUPFAM" id="SSF52980">
    <property type="entry name" value="Restriction endonuclease-like"/>
    <property type="match status" value="1"/>
</dbReference>
<keyword evidence="2" id="KW-0378">Hydrolase</keyword>
<organism evidence="2 3">
    <name type="scientific">Serratia quinivorans</name>
    <dbReference type="NCBI Taxonomy" id="137545"/>
    <lineage>
        <taxon>Bacteria</taxon>
        <taxon>Pseudomonadati</taxon>
        <taxon>Pseudomonadota</taxon>
        <taxon>Gammaproteobacteria</taxon>
        <taxon>Enterobacterales</taxon>
        <taxon>Yersiniaceae</taxon>
        <taxon>Serratia</taxon>
    </lineage>
</organism>
<gene>
    <name evidence="2" type="ORF">AB4M04_17240</name>
</gene>
<evidence type="ECO:0000313" key="2">
    <source>
        <dbReference type="EMBL" id="MEX3173821.1"/>
    </source>
</evidence>
<name>A0ABV3UJR5_9GAMM</name>
<protein>
    <submittedName>
        <fullName evidence="2">Type II restriction endonuclease</fullName>
    </submittedName>
</protein>
<evidence type="ECO:0000259" key="1">
    <source>
        <dbReference type="Pfam" id="PF09019"/>
    </source>
</evidence>